<dbReference type="RefSeq" id="WP_301244577.1">
    <property type="nucleotide sequence ID" value="NZ_JAROCC010000011.1"/>
</dbReference>
<evidence type="ECO:0000256" key="3">
    <source>
        <dbReference type="ARBA" id="ARBA00022801"/>
    </source>
</evidence>
<gene>
    <name evidence="7" type="ORF">P5G49_13490</name>
</gene>
<comment type="similarity">
    <text evidence="1">Belongs to the peptidase C40 family.</text>
</comment>
<keyword evidence="5" id="KW-0732">Signal</keyword>
<dbReference type="PANTHER" id="PTHR47053">
    <property type="entry name" value="MUREIN DD-ENDOPEPTIDASE MEPH-RELATED"/>
    <property type="match status" value="1"/>
</dbReference>
<keyword evidence="3" id="KW-0378">Hydrolase</keyword>
<dbReference type="SUPFAM" id="SSF54001">
    <property type="entry name" value="Cysteine proteinases"/>
    <property type="match status" value="1"/>
</dbReference>
<dbReference type="InterPro" id="IPR000064">
    <property type="entry name" value="NLP_P60_dom"/>
</dbReference>
<feature type="domain" description="NlpC/P60" evidence="6">
    <location>
        <begin position="231"/>
        <end position="355"/>
    </location>
</feature>
<organism evidence="7 8">
    <name type="scientific">Sporosarcina highlanderae</name>
    <dbReference type="NCBI Taxonomy" id="3035916"/>
    <lineage>
        <taxon>Bacteria</taxon>
        <taxon>Bacillati</taxon>
        <taxon>Bacillota</taxon>
        <taxon>Bacilli</taxon>
        <taxon>Bacillales</taxon>
        <taxon>Caryophanaceae</taxon>
        <taxon>Sporosarcina</taxon>
    </lineage>
</organism>
<evidence type="ECO:0000259" key="6">
    <source>
        <dbReference type="PROSITE" id="PS51935"/>
    </source>
</evidence>
<dbReference type="Pfam" id="PF00877">
    <property type="entry name" value="NLPC_P60"/>
    <property type="match status" value="1"/>
</dbReference>
<keyword evidence="8" id="KW-1185">Reference proteome</keyword>
<dbReference type="InterPro" id="IPR057812">
    <property type="entry name" value="SH3_YKFC_2nd"/>
</dbReference>
<name>A0ABT8JTK7_9BACL</name>
<protein>
    <submittedName>
        <fullName evidence="7">C40 family peptidase</fullName>
    </submittedName>
</protein>
<evidence type="ECO:0000256" key="2">
    <source>
        <dbReference type="ARBA" id="ARBA00022670"/>
    </source>
</evidence>
<reference evidence="7" key="1">
    <citation type="submission" date="2023-03" db="EMBL/GenBank/DDBJ databases">
        <title>MT1 and MT2 Draft Genomes of Novel Species.</title>
        <authorList>
            <person name="Venkateswaran K."/>
        </authorList>
    </citation>
    <scope>NUCLEOTIDE SEQUENCE</scope>
    <source>
        <strain evidence="7">F6_3S_P_2</strain>
    </source>
</reference>
<keyword evidence="4" id="KW-0788">Thiol protease</keyword>
<dbReference type="EMBL" id="JAROCC010000011">
    <property type="protein sequence ID" value="MDN4608485.1"/>
    <property type="molecule type" value="Genomic_DNA"/>
</dbReference>
<dbReference type="Proteomes" id="UP001175097">
    <property type="component" value="Unassembled WGS sequence"/>
</dbReference>
<evidence type="ECO:0000313" key="8">
    <source>
        <dbReference type="Proteomes" id="UP001175097"/>
    </source>
</evidence>
<feature type="signal peptide" evidence="5">
    <location>
        <begin position="1"/>
        <end position="24"/>
    </location>
</feature>
<dbReference type="InterPro" id="IPR051202">
    <property type="entry name" value="Peptidase_C40"/>
</dbReference>
<accession>A0ABT8JTK7</accession>
<proteinExistence type="inferred from homology"/>
<dbReference type="InterPro" id="IPR038765">
    <property type="entry name" value="Papain-like_cys_pep_sf"/>
</dbReference>
<dbReference type="Gene3D" id="2.30.30.40">
    <property type="entry name" value="SH3 Domains"/>
    <property type="match status" value="2"/>
</dbReference>
<evidence type="ECO:0000256" key="4">
    <source>
        <dbReference type="ARBA" id="ARBA00022807"/>
    </source>
</evidence>
<dbReference type="Pfam" id="PF23795">
    <property type="entry name" value="SH3_YKFC_2nd"/>
    <property type="match status" value="1"/>
</dbReference>
<comment type="caution">
    <text evidence="7">The sequence shown here is derived from an EMBL/GenBank/DDBJ whole genome shotgun (WGS) entry which is preliminary data.</text>
</comment>
<dbReference type="PANTHER" id="PTHR47053:SF3">
    <property type="entry name" value="GAMMA-D-GLUTAMYL-L-LYSINE DIPEPTIDYL-PEPTIDASE"/>
    <property type="match status" value="1"/>
</dbReference>
<evidence type="ECO:0000256" key="5">
    <source>
        <dbReference type="SAM" id="SignalP"/>
    </source>
</evidence>
<feature type="chain" id="PRO_5046665945" evidence="5">
    <location>
        <begin position="25"/>
        <end position="356"/>
    </location>
</feature>
<dbReference type="PROSITE" id="PS51935">
    <property type="entry name" value="NLPC_P60"/>
    <property type="match status" value="1"/>
</dbReference>
<evidence type="ECO:0000256" key="1">
    <source>
        <dbReference type="ARBA" id="ARBA00007074"/>
    </source>
</evidence>
<keyword evidence="2" id="KW-0645">Protease</keyword>
<sequence>MRKKHFFLLLFFLFLFMNTATSFAAGSSAWEGIIGGYPIGNSGEQRNTCFKTNNTKIHIVNVAVTTLWATPNATRTVDHPSISTPVDLSAWTKDMNHQQKLWLLGKIDTQALYGQEVMILESKGDWYKIAIIDQSSPKNSNGYPNWVPKSHIAETYLNYEGCDIAIVTANKANLYNSTSSNSKFLEVSFNTILPVRKVDKNWIQVQTPQNGIKYVQKQYVNVFSDYESISNPTRQDLVETGKRFLGLPYLWAGTSAYGFDCSGFTYSVYKQHGILIPRDSSVQAKHGVVVSKNNLQAGDLVFFAYDKGKGAVHHVAMYIGNGQMIHAPNYSRALEIISMNAEPYKSEYAGARRYLK</sequence>
<dbReference type="Gene3D" id="3.90.1720.10">
    <property type="entry name" value="endopeptidase domain like (from Nostoc punctiforme)"/>
    <property type="match status" value="1"/>
</dbReference>
<evidence type="ECO:0000313" key="7">
    <source>
        <dbReference type="EMBL" id="MDN4608485.1"/>
    </source>
</evidence>